<dbReference type="PANTHER" id="PTHR46352:SF14">
    <property type="entry name" value="PROTEIN SENSITIVE TO PROTON RHIZOTOXICITY 2-LIKE"/>
    <property type="match status" value="1"/>
</dbReference>
<dbReference type="Pfam" id="PF00096">
    <property type="entry name" value="zf-C2H2"/>
    <property type="match status" value="1"/>
</dbReference>
<evidence type="ECO:0000256" key="2">
    <source>
        <dbReference type="ARBA" id="ARBA00022723"/>
    </source>
</evidence>
<gene>
    <name evidence="12" type="ORF">HHK36_004000</name>
</gene>
<evidence type="ECO:0000256" key="5">
    <source>
        <dbReference type="ARBA" id="ARBA00022833"/>
    </source>
</evidence>
<dbReference type="PANTHER" id="PTHR46352">
    <property type="entry name" value="PROTEIN SENSITIVE TO PROTON RHIZOTOXICITY 1"/>
    <property type="match status" value="1"/>
</dbReference>
<evidence type="ECO:0000256" key="8">
    <source>
        <dbReference type="ARBA" id="ARBA00023242"/>
    </source>
</evidence>
<dbReference type="Proteomes" id="UP000655225">
    <property type="component" value="Unassembled WGS sequence"/>
</dbReference>
<dbReference type="PROSITE" id="PS00028">
    <property type="entry name" value="ZINC_FINGER_C2H2_1"/>
    <property type="match status" value="1"/>
</dbReference>
<evidence type="ECO:0000256" key="7">
    <source>
        <dbReference type="ARBA" id="ARBA00023163"/>
    </source>
</evidence>
<dbReference type="GO" id="GO:0008270">
    <property type="term" value="F:zinc ion binding"/>
    <property type="evidence" value="ECO:0007669"/>
    <property type="project" value="UniProtKB-KW"/>
</dbReference>
<evidence type="ECO:0000259" key="11">
    <source>
        <dbReference type="PROSITE" id="PS50157"/>
    </source>
</evidence>
<dbReference type="InterPro" id="IPR059161">
    <property type="entry name" value="Znf-C2H2_STOP1/2_3rd"/>
</dbReference>
<keyword evidence="7" id="KW-0804">Transcription</keyword>
<evidence type="ECO:0000313" key="13">
    <source>
        <dbReference type="Proteomes" id="UP000655225"/>
    </source>
</evidence>
<evidence type="ECO:0000256" key="4">
    <source>
        <dbReference type="ARBA" id="ARBA00022771"/>
    </source>
</evidence>
<dbReference type="PROSITE" id="PS50157">
    <property type="entry name" value="ZINC_FINGER_C2H2_2"/>
    <property type="match status" value="1"/>
</dbReference>
<name>A0A834ZPA1_TETSI</name>
<comment type="subcellular location">
    <subcellularLocation>
        <location evidence="1">Nucleus</location>
    </subcellularLocation>
</comment>
<feature type="region of interest" description="Disordered" evidence="10">
    <location>
        <begin position="378"/>
        <end position="411"/>
    </location>
</feature>
<dbReference type="SMART" id="SM00355">
    <property type="entry name" value="ZnF_C2H2"/>
    <property type="match status" value="4"/>
</dbReference>
<evidence type="ECO:0000256" key="10">
    <source>
        <dbReference type="SAM" id="MobiDB-lite"/>
    </source>
</evidence>
<sequence length="450" mass="49669">MMDSGGIGTSAKFPGVGVETGEDFREMTLGIADPRVPLNNLSILQQKMDNVQQFISESLSRNSLIGKDQLDMVSTEIVSAIHQIIVNGAALIACSQQSNLGSQLGEGTVLMATKVEEQLDLKAPTSSMVTGNLFDPSHSFSAKIPMSSLVTAKAAEAEEKSMKSTDPRDRKCSSISAPRMADLEIPTSSLVCGKRKDRKLATAYEEVKEEIDDAAECEIVELDAVELLAEHIHFCDICGKGFKRDANLRMHMRAHGEQFKTPEALAKPERFGESIRKIRFSCPFVACNRNKSHKKFRPLKSVICVKNHFKRSHCPKMFSCNRCNKKSFSVLADLKSHIKHCGESKWRCSCGTSFSRKDKLFGHMTLFEGHMPAIAEEDGKSKGAVVMEEEEEEEETQMEEGESTGTGSGSNNGFFDNLLESFGTISSDCFNDLFVCPSLFTGLMDDFHEI</sequence>
<dbReference type="EMBL" id="JABCRI010000002">
    <property type="protein sequence ID" value="KAF8411449.1"/>
    <property type="molecule type" value="Genomic_DNA"/>
</dbReference>
<dbReference type="OMA" id="DDYCLRE"/>
<dbReference type="SUPFAM" id="SSF57667">
    <property type="entry name" value="beta-beta-alpha zinc fingers"/>
    <property type="match status" value="1"/>
</dbReference>
<keyword evidence="2" id="KW-0479">Metal-binding</keyword>
<protein>
    <recommendedName>
        <fullName evidence="11">C2H2-type domain-containing protein</fullName>
    </recommendedName>
</protein>
<accession>A0A834ZPA1</accession>
<dbReference type="InterPro" id="IPR044300">
    <property type="entry name" value="STOP1/2"/>
</dbReference>
<dbReference type="OrthoDB" id="8113227at2759"/>
<dbReference type="AlphaFoldDB" id="A0A834ZPA1"/>
<dbReference type="GO" id="GO:0010044">
    <property type="term" value="P:response to aluminum ion"/>
    <property type="evidence" value="ECO:0007669"/>
    <property type="project" value="InterPro"/>
</dbReference>
<evidence type="ECO:0000256" key="6">
    <source>
        <dbReference type="ARBA" id="ARBA00023015"/>
    </source>
</evidence>
<dbReference type="Gene3D" id="3.30.160.60">
    <property type="entry name" value="Classic Zinc Finger"/>
    <property type="match status" value="2"/>
</dbReference>
<keyword evidence="4 9" id="KW-0863">Zinc-finger</keyword>
<evidence type="ECO:0000256" key="9">
    <source>
        <dbReference type="PROSITE-ProRule" id="PRU00042"/>
    </source>
</evidence>
<comment type="caution">
    <text evidence="12">The sequence shown here is derived from an EMBL/GenBank/DDBJ whole genome shotgun (WGS) entry which is preliminary data.</text>
</comment>
<keyword evidence="8" id="KW-0539">Nucleus</keyword>
<dbReference type="InterPro" id="IPR058196">
    <property type="entry name" value="zf-C2H2_STOP1/2_C"/>
</dbReference>
<dbReference type="GO" id="GO:0010447">
    <property type="term" value="P:response to acidic pH"/>
    <property type="evidence" value="ECO:0007669"/>
    <property type="project" value="InterPro"/>
</dbReference>
<keyword evidence="5" id="KW-0862">Zinc</keyword>
<dbReference type="InterPro" id="IPR013087">
    <property type="entry name" value="Znf_C2H2_type"/>
</dbReference>
<reference evidence="12 13" key="1">
    <citation type="submission" date="2020-04" db="EMBL/GenBank/DDBJ databases">
        <title>Plant Genome Project.</title>
        <authorList>
            <person name="Zhang R.-G."/>
        </authorList>
    </citation>
    <scope>NUCLEOTIDE SEQUENCE [LARGE SCALE GENOMIC DNA]</scope>
    <source>
        <strain evidence="12">YNK0</strain>
        <tissue evidence="12">Leaf</tissue>
    </source>
</reference>
<dbReference type="Pfam" id="PF23118">
    <property type="entry name" value="zf-C2H2_STOP2_C"/>
    <property type="match status" value="1"/>
</dbReference>
<evidence type="ECO:0000256" key="1">
    <source>
        <dbReference type="ARBA" id="ARBA00004123"/>
    </source>
</evidence>
<dbReference type="FunFam" id="3.30.160.60:FF:000100">
    <property type="entry name" value="Zinc finger 45-like"/>
    <property type="match status" value="1"/>
</dbReference>
<dbReference type="Pfam" id="PF23115">
    <property type="entry name" value="zf-C2H2_STOP2_3rd"/>
    <property type="match status" value="1"/>
</dbReference>
<evidence type="ECO:0000313" key="12">
    <source>
        <dbReference type="EMBL" id="KAF8411449.1"/>
    </source>
</evidence>
<feature type="domain" description="C2H2-type" evidence="11">
    <location>
        <begin position="233"/>
        <end position="260"/>
    </location>
</feature>
<dbReference type="InterPro" id="IPR036236">
    <property type="entry name" value="Znf_C2H2_sf"/>
</dbReference>
<proteinExistence type="predicted"/>
<keyword evidence="13" id="KW-1185">Reference proteome</keyword>
<feature type="compositionally biased region" description="Acidic residues" evidence="10">
    <location>
        <begin position="387"/>
        <end position="402"/>
    </location>
</feature>
<keyword evidence="3" id="KW-0677">Repeat</keyword>
<evidence type="ECO:0000256" key="3">
    <source>
        <dbReference type="ARBA" id="ARBA00022737"/>
    </source>
</evidence>
<organism evidence="12 13">
    <name type="scientific">Tetracentron sinense</name>
    <name type="common">Spur-leaf</name>
    <dbReference type="NCBI Taxonomy" id="13715"/>
    <lineage>
        <taxon>Eukaryota</taxon>
        <taxon>Viridiplantae</taxon>
        <taxon>Streptophyta</taxon>
        <taxon>Embryophyta</taxon>
        <taxon>Tracheophyta</taxon>
        <taxon>Spermatophyta</taxon>
        <taxon>Magnoliopsida</taxon>
        <taxon>Trochodendrales</taxon>
        <taxon>Trochodendraceae</taxon>
        <taxon>Tetracentron</taxon>
    </lineage>
</organism>
<keyword evidence="6" id="KW-0805">Transcription regulation</keyword>